<keyword evidence="4" id="KW-1185">Reference proteome</keyword>
<keyword evidence="1" id="KW-0677">Repeat</keyword>
<dbReference type="PROSITE" id="PS51375">
    <property type="entry name" value="PPR"/>
    <property type="match status" value="1"/>
</dbReference>
<dbReference type="OrthoDB" id="1937829at2759"/>
<accession>A0A834GZI9</accession>
<dbReference type="InterPro" id="IPR046960">
    <property type="entry name" value="PPR_At4g14850-like_plant"/>
</dbReference>
<proteinExistence type="predicted"/>
<dbReference type="EMBL" id="WJXA01000005">
    <property type="protein sequence ID" value="KAF7144031.1"/>
    <property type="molecule type" value="Genomic_DNA"/>
</dbReference>
<gene>
    <name evidence="3" type="ORF">RHSIM_Rhsim05G0101400</name>
</gene>
<protein>
    <recommendedName>
        <fullName evidence="5">Pentatricopeptide repeat-containing protein</fullName>
    </recommendedName>
</protein>
<dbReference type="GO" id="GO:0003723">
    <property type="term" value="F:RNA binding"/>
    <property type="evidence" value="ECO:0007669"/>
    <property type="project" value="InterPro"/>
</dbReference>
<evidence type="ECO:0008006" key="5">
    <source>
        <dbReference type="Google" id="ProtNLM"/>
    </source>
</evidence>
<dbReference type="Proteomes" id="UP000626092">
    <property type="component" value="Unassembled WGS sequence"/>
</dbReference>
<evidence type="ECO:0000313" key="3">
    <source>
        <dbReference type="EMBL" id="KAF7144031.1"/>
    </source>
</evidence>
<dbReference type="GO" id="GO:0009451">
    <property type="term" value="P:RNA modification"/>
    <property type="evidence" value="ECO:0007669"/>
    <property type="project" value="InterPro"/>
</dbReference>
<evidence type="ECO:0000256" key="2">
    <source>
        <dbReference type="PROSITE-ProRule" id="PRU00708"/>
    </source>
</evidence>
<dbReference type="NCBIfam" id="TIGR00756">
    <property type="entry name" value="PPR"/>
    <property type="match status" value="1"/>
</dbReference>
<dbReference type="AlphaFoldDB" id="A0A834GZI9"/>
<evidence type="ECO:0000256" key="1">
    <source>
        <dbReference type="ARBA" id="ARBA00022737"/>
    </source>
</evidence>
<dbReference type="Pfam" id="PF01535">
    <property type="entry name" value="PPR"/>
    <property type="match status" value="2"/>
</dbReference>
<dbReference type="Gene3D" id="1.25.40.10">
    <property type="entry name" value="Tetratricopeptide repeat domain"/>
    <property type="match status" value="1"/>
</dbReference>
<dbReference type="InterPro" id="IPR011990">
    <property type="entry name" value="TPR-like_helical_dom_sf"/>
</dbReference>
<comment type="caution">
    <text evidence="3">The sequence shown here is derived from an EMBL/GenBank/DDBJ whole genome shotgun (WGS) entry which is preliminary data.</text>
</comment>
<name>A0A834GZI9_RHOSS</name>
<organism evidence="3 4">
    <name type="scientific">Rhododendron simsii</name>
    <name type="common">Sims's rhododendron</name>
    <dbReference type="NCBI Taxonomy" id="118357"/>
    <lineage>
        <taxon>Eukaryota</taxon>
        <taxon>Viridiplantae</taxon>
        <taxon>Streptophyta</taxon>
        <taxon>Embryophyta</taxon>
        <taxon>Tracheophyta</taxon>
        <taxon>Spermatophyta</taxon>
        <taxon>Magnoliopsida</taxon>
        <taxon>eudicotyledons</taxon>
        <taxon>Gunneridae</taxon>
        <taxon>Pentapetalae</taxon>
        <taxon>asterids</taxon>
        <taxon>Ericales</taxon>
        <taxon>Ericaceae</taxon>
        <taxon>Ericoideae</taxon>
        <taxon>Rhodoreae</taxon>
        <taxon>Rhododendron</taxon>
    </lineage>
</organism>
<dbReference type="PANTHER" id="PTHR47926">
    <property type="entry name" value="PENTATRICOPEPTIDE REPEAT-CONTAINING PROTEIN"/>
    <property type="match status" value="1"/>
</dbReference>
<sequence>MGNAGIRSDTFTYPSILKACSQELNLDLGREVHKSIDASRLDWCLFVQNALVSMYARCGEVDDARKLFDQMPEKDVCSHMGSLILGKEIHCVAIRSNFSGLHNVQNALINMYARFQIKPVNVTMVAILSACSHSGLVTQGQMLFEKMLTVYGCEMVINITDLNLMF</sequence>
<reference evidence="3" key="1">
    <citation type="submission" date="2019-11" db="EMBL/GenBank/DDBJ databases">
        <authorList>
            <person name="Liu Y."/>
            <person name="Hou J."/>
            <person name="Li T.-Q."/>
            <person name="Guan C.-H."/>
            <person name="Wu X."/>
            <person name="Wu H.-Z."/>
            <person name="Ling F."/>
            <person name="Zhang R."/>
            <person name="Shi X.-G."/>
            <person name="Ren J.-P."/>
            <person name="Chen E.-F."/>
            <person name="Sun J.-M."/>
        </authorList>
    </citation>
    <scope>NUCLEOTIDE SEQUENCE</scope>
    <source>
        <strain evidence="3">Adult_tree_wgs_1</strain>
        <tissue evidence="3">Leaves</tissue>
    </source>
</reference>
<feature type="repeat" description="PPR" evidence="2">
    <location>
        <begin position="44"/>
        <end position="78"/>
    </location>
</feature>
<evidence type="ECO:0000313" key="4">
    <source>
        <dbReference type="Proteomes" id="UP000626092"/>
    </source>
</evidence>
<dbReference type="InterPro" id="IPR002885">
    <property type="entry name" value="PPR_rpt"/>
</dbReference>